<sequence>MANRRDPSTGGRADVVGGVSAPSPSPSPPPPPPPKPRPRPRPPGSSPAGSTRSSGL</sequence>
<dbReference type="Proteomes" id="UP000249789">
    <property type="component" value="Unassembled WGS sequence"/>
</dbReference>
<evidence type="ECO:0000313" key="2">
    <source>
        <dbReference type="EMBL" id="RAK77339.1"/>
    </source>
</evidence>
<protein>
    <submittedName>
        <fullName evidence="2">Uncharacterized protein</fullName>
    </submittedName>
</protein>
<name>A0A8G1RR30_9EURO</name>
<keyword evidence="3" id="KW-1185">Reference proteome</keyword>
<dbReference type="RefSeq" id="XP_040801349.1">
    <property type="nucleotide sequence ID" value="XM_040944707.1"/>
</dbReference>
<feature type="compositionally biased region" description="Pro residues" evidence="1">
    <location>
        <begin position="23"/>
        <end position="45"/>
    </location>
</feature>
<reference evidence="2 3" key="1">
    <citation type="submission" date="2018-02" db="EMBL/GenBank/DDBJ databases">
        <title>The genomes of Aspergillus section Nigri reveals drivers in fungal speciation.</title>
        <authorList>
            <consortium name="DOE Joint Genome Institute"/>
            <person name="Vesth T.C."/>
            <person name="Nybo J."/>
            <person name="Theobald S."/>
            <person name="Brandl J."/>
            <person name="Frisvad J.C."/>
            <person name="Nielsen K.F."/>
            <person name="Lyhne E.K."/>
            <person name="Kogle M.E."/>
            <person name="Kuo A."/>
            <person name="Riley R."/>
            <person name="Clum A."/>
            <person name="Nolan M."/>
            <person name="Lipzen A."/>
            <person name="Salamov A."/>
            <person name="Henrissat B."/>
            <person name="Wiebenga A."/>
            <person name="De vries R.P."/>
            <person name="Grigoriev I.V."/>
            <person name="Mortensen U.H."/>
            <person name="Andersen M.R."/>
            <person name="Baker S.E."/>
        </authorList>
    </citation>
    <scope>NUCLEOTIDE SEQUENCE [LARGE SCALE GENOMIC DNA]</scope>
    <source>
        <strain evidence="2 3">CBS 313.89</strain>
    </source>
</reference>
<dbReference type="VEuPathDB" id="FungiDB:BO72DRAFT_448091"/>
<dbReference type="EMBL" id="KZ824643">
    <property type="protein sequence ID" value="RAK77339.1"/>
    <property type="molecule type" value="Genomic_DNA"/>
</dbReference>
<evidence type="ECO:0000256" key="1">
    <source>
        <dbReference type="SAM" id="MobiDB-lite"/>
    </source>
</evidence>
<organism evidence="2 3">
    <name type="scientific">Aspergillus fijiensis CBS 313.89</name>
    <dbReference type="NCBI Taxonomy" id="1448319"/>
    <lineage>
        <taxon>Eukaryota</taxon>
        <taxon>Fungi</taxon>
        <taxon>Dikarya</taxon>
        <taxon>Ascomycota</taxon>
        <taxon>Pezizomycotina</taxon>
        <taxon>Eurotiomycetes</taxon>
        <taxon>Eurotiomycetidae</taxon>
        <taxon>Eurotiales</taxon>
        <taxon>Aspergillaceae</taxon>
        <taxon>Aspergillus</taxon>
    </lineage>
</organism>
<dbReference type="GeneID" id="63862040"/>
<accession>A0A8G1RR30</accession>
<evidence type="ECO:0000313" key="3">
    <source>
        <dbReference type="Proteomes" id="UP000249789"/>
    </source>
</evidence>
<dbReference type="AlphaFoldDB" id="A0A8G1RR30"/>
<feature type="region of interest" description="Disordered" evidence="1">
    <location>
        <begin position="1"/>
        <end position="56"/>
    </location>
</feature>
<feature type="compositionally biased region" description="Low complexity" evidence="1">
    <location>
        <begin position="46"/>
        <end position="56"/>
    </location>
</feature>
<proteinExistence type="predicted"/>
<gene>
    <name evidence="2" type="ORF">BO72DRAFT_448091</name>
</gene>